<proteinExistence type="predicted"/>
<keyword evidence="1" id="KW-0732">Signal</keyword>
<organism evidence="2 3">
    <name type="scientific">Globodera rostochiensis</name>
    <name type="common">Golden nematode worm</name>
    <name type="synonym">Heterodera rostochiensis</name>
    <dbReference type="NCBI Taxonomy" id="31243"/>
    <lineage>
        <taxon>Eukaryota</taxon>
        <taxon>Metazoa</taxon>
        <taxon>Ecdysozoa</taxon>
        <taxon>Nematoda</taxon>
        <taxon>Chromadorea</taxon>
        <taxon>Rhabditida</taxon>
        <taxon>Tylenchina</taxon>
        <taxon>Tylenchomorpha</taxon>
        <taxon>Tylenchoidea</taxon>
        <taxon>Heteroderidae</taxon>
        <taxon>Heteroderinae</taxon>
        <taxon>Globodera</taxon>
    </lineage>
</organism>
<evidence type="ECO:0000313" key="2">
    <source>
        <dbReference type="Proteomes" id="UP000887572"/>
    </source>
</evidence>
<evidence type="ECO:0000313" key="3">
    <source>
        <dbReference type="WBParaSite" id="Gr19_v10_g5804.t1"/>
    </source>
</evidence>
<dbReference type="WBParaSite" id="Gr19_v10_g5804.t1">
    <property type="protein sequence ID" value="Gr19_v10_g5804.t1"/>
    <property type="gene ID" value="Gr19_v10_g5804"/>
</dbReference>
<protein>
    <submittedName>
        <fullName evidence="3">Uncharacterized protein</fullName>
    </submittedName>
</protein>
<keyword evidence="2" id="KW-1185">Reference proteome</keyword>
<sequence length="92" mass="10568">MRITIRFCLTFAYLELWANSNHIDDAKLGVESQKFSNMCEHFIVVTCTASNYRIDNFANFVSKRLGPELAQIIENPLEKWINLAISVLVAFL</sequence>
<feature type="signal peptide" evidence="1">
    <location>
        <begin position="1"/>
        <end position="20"/>
    </location>
</feature>
<accession>A0A914I0R5</accession>
<evidence type="ECO:0000256" key="1">
    <source>
        <dbReference type="SAM" id="SignalP"/>
    </source>
</evidence>
<reference evidence="3" key="1">
    <citation type="submission" date="2022-11" db="UniProtKB">
        <authorList>
            <consortium name="WormBaseParasite"/>
        </authorList>
    </citation>
    <scope>IDENTIFICATION</scope>
</reference>
<dbReference type="Proteomes" id="UP000887572">
    <property type="component" value="Unplaced"/>
</dbReference>
<feature type="chain" id="PRO_5037310040" evidence="1">
    <location>
        <begin position="21"/>
        <end position="92"/>
    </location>
</feature>
<name>A0A914I0R5_GLORO</name>
<dbReference type="AlphaFoldDB" id="A0A914I0R5"/>